<feature type="domain" description="Flavodoxin-like" evidence="3">
    <location>
        <begin position="341"/>
        <end position="480"/>
    </location>
</feature>
<dbReference type="Gene3D" id="3.40.50.360">
    <property type="match status" value="1"/>
</dbReference>
<dbReference type="InterPro" id="IPR017927">
    <property type="entry name" value="FAD-bd_FR_type"/>
</dbReference>
<feature type="transmembrane region" description="Helical" evidence="2">
    <location>
        <begin position="298"/>
        <end position="323"/>
    </location>
</feature>
<keyword evidence="2" id="KW-0472">Membrane</keyword>
<feature type="transmembrane region" description="Helical" evidence="2">
    <location>
        <begin position="130"/>
        <end position="151"/>
    </location>
</feature>
<keyword evidence="1" id="KW-0285">Flavoprotein</keyword>
<feature type="transmembrane region" description="Helical" evidence="2">
    <location>
        <begin position="172"/>
        <end position="197"/>
    </location>
</feature>
<dbReference type="EMBL" id="PSKQ01000021">
    <property type="protein sequence ID" value="MBE8721668.1"/>
    <property type="molecule type" value="Genomic_DNA"/>
</dbReference>
<dbReference type="PROSITE" id="PS50902">
    <property type="entry name" value="FLAVODOXIN_LIKE"/>
    <property type="match status" value="1"/>
</dbReference>
<keyword evidence="2" id="KW-1133">Transmembrane helix</keyword>
<organism evidence="5 6">
    <name type="scientific">Sphingobacterium pedocola</name>
    <dbReference type="NCBI Taxonomy" id="2082722"/>
    <lineage>
        <taxon>Bacteria</taxon>
        <taxon>Pseudomonadati</taxon>
        <taxon>Bacteroidota</taxon>
        <taxon>Sphingobacteriia</taxon>
        <taxon>Sphingobacteriales</taxon>
        <taxon>Sphingobacteriaceae</taxon>
        <taxon>Sphingobacterium</taxon>
    </lineage>
</organism>
<evidence type="ECO:0000256" key="1">
    <source>
        <dbReference type="ARBA" id="ARBA00022630"/>
    </source>
</evidence>
<dbReference type="Pfam" id="PF00175">
    <property type="entry name" value="NAD_binding_1"/>
    <property type="match status" value="1"/>
</dbReference>
<dbReference type="InterPro" id="IPR017938">
    <property type="entry name" value="Riboflavin_synthase-like_b-brl"/>
</dbReference>
<proteinExistence type="predicted"/>
<evidence type="ECO:0000313" key="6">
    <source>
        <dbReference type="Proteomes" id="UP000618319"/>
    </source>
</evidence>
<dbReference type="Gene3D" id="2.40.30.10">
    <property type="entry name" value="Translation factors"/>
    <property type="match status" value="1"/>
</dbReference>
<dbReference type="SUPFAM" id="SSF63380">
    <property type="entry name" value="Riboflavin synthase domain-like"/>
    <property type="match status" value="1"/>
</dbReference>
<dbReference type="Proteomes" id="UP000618319">
    <property type="component" value="Unassembled WGS sequence"/>
</dbReference>
<dbReference type="Pfam" id="PF03929">
    <property type="entry name" value="PepSY_TM"/>
    <property type="match status" value="1"/>
</dbReference>
<dbReference type="InterPro" id="IPR039261">
    <property type="entry name" value="FNR_nucleotide-bd"/>
</dbReference>
<keyword evidence="2" id="KW-0812">Transmembrane</keyword>
<dbReference type="RefSeq" id="WP_196939617.1">
    <property type="nucleotide sequence ID" value="NZ_MU158690.1"/>
</dbReference>
<evidence type="ECO:0000256" key="2">
    <source>
        <dbReference type="SAM" id="Phobius"/>
    </source>
</evidence>
<dbReference type="InterPro" id="IPR005625">
    <property type="entry name" value="PepSY-ass_TM"/>
</dbReference>
<keyword evidence="6" id="KW-1185">Reference proteome</keyword>
<comment type="caution">
    <text evidence="5">The sequence shown here is derived from an EMBL/GenBank/DDBJ whole genome shotgun (WGS) entry which is preliminary data.</text>
</comment>
<gene>
    <name evidence="5" type="ORF">C4F40_13160</name>
</gene>
<evidence type="ECO:0000313" key="5">
    <source>
        <dbReference type="EMBL" id="MBE8721668.1"/>
    </source>
</evidence>
<dbReference type="InterPro" id="IPR029039">
    <property type="entry name" value="Flavoprotein-like_sf"/>
</dbReference>
<dbReference type="InterPro" id="IPR001433">
    <property type="entry name" value="OxRdtase_FAD/NAD-bd"/>
</dbReference>
<dbReference type="InterPro" id="IPR008254">
    <property type="entry name" value="Flavodoxin/NO_synth"/>
</dbReference>
<dbReference type="SUPFAM" id="SSF52343">
    <property type="entry name" value="Ferredoxin reductase-like, C-terminal NADP-linked domain"/>
    <property type="match status" value="1"/>
</dbReference>
<feature type="transmembrane region" description="Helical" evidence="2">
    <location>
        <begin position="12"/>
        <end position="36"/>
    </location>
</feature>
<name>A0ABR9T8J4_9SPHI</name>
<evidence type="ECO:0000259" key="4">
    <source>
        <dbReference type="PROSITE" id="PS51384"/>
    </source>
</evidence>
<feature type="domain" description="FAD-binding FR-type" evidence="4">
    <location>
        <begin position="495"/>
        <end position="593"/>
    </location>
</feature>
<dbReference type="Gene3D" id="3.40.50.80">
    <property type="entry name" value="Nucleotide-binding domain of ferredoxin-NADP reductase (FNR) module"/>
    <property type="match status" value="1"/>
</dbReference>
<reference evidence="5 6" key="1">
    <citation type="submission" date="2018-02" db="EMBL/GenBank/DDBJ databases">
        <title>Sphingobacterium KA21.</title>
        <authorList>
            <person name="Vasarhelyi B.M."/>
            <person name="Deshmukh S."/>
            <person name="Balint B."/>
            <person name="Kukolya J."/>
        </authorList>
    </citation>
    <scope>NUCLEOTIDE SEQUENCE [LARGE SCALE GENOMIC DNA]</scope>
    <source>
        <strain evidence="5 6">Ka21</strain>
    </source>
</reference>
<dbReference type="Pfam" id="PF00258">
    <property type="entry name" value="Flavodoxin_1"/>
    <property type="match status" value="1"/>
</dbReference>
<dbReference type="PANTHER" id="PTHR19384">
    <property type="entry name" value="NITRIC OXIDE SYNTHASE-RELATED"/>
    <property type="match status" value="1"/>
</dbReference>
<evidence type="ECO:0000259" key="3">
    <source>
        <dbReference type="PROSITE" id="PS50902"/>
    </source>
</evidence>
<sequence length="727" mass="81540">MTLSIWRYAHLALALVSAMFLLILSVTGVILAIGAVDEKTQGYKVNNFDEINLAQTVPALWEVYSEITELTIDHNQFVTIDAFDEEGNSLKAYIDPRTGAVLGEVKPQSDFIQWNIALHRSLFLKETGRIIVGVASFLLFLITISGVVLIAKRQQGLRNFFAKINKDFFAQYFHVVSGRIFLIPVLILALTGTYLFMVRVGLAGGENKTVDYALNEAVAEQKALADFPVFNETRLADVEKIEFPFMPDDAEEFYVLKLKDRELSVNQMTGEIAEETRYPYSLLLEKLSLDLHTGRTNAIWAIVLGLASLNILFFIYTGFAITFRRTGTKVKNKFNASSAEYVFLVGTENGSTLSFANKIHQQLLALGYKSFLTEMNKFTRFPKATHFVVFSSTYGLGTAPANAIDFDKLIAKFPQNQPVQYSVIGFGSKAYPDFCAYATQLDELLARQSWAIRMLDLHTVNDRSVEEFMTWVKAWNGKTACGLGTTPALYATKVTGLKKFTVLEKTAVTEDNATFRITLKPQRKQAFQSGDLLALYPANDGRERLYSIAKVGSNIQLIVKLHPGGLGSRFLYHLDEGNSTSARIVINKGFHFPKDAPIVAMIANGTGIAPFIGMIKENRRQIPVHLYAGFRHNNILSKQYDSFAQKEMAANRLVGYYSAFSREENRQYVMDLIRKDAVFFSELLENKGVIMICGSLAMQKDVEQLLCEILQAKDLSNYKAQILTDCY</sequence>
<accession>A0ABR9T8J4</accession>
<dbReference type="PROSITE" id="PS51384">
    <property type="entry name" value="FAD_FR"/>
    <property type="match status" value="1"/>
</dbReference>
<protein>
    <submittedName>
        <fullName evidence="5">FAD-binding oxidoreductase</fullName>
    </submittedName>
</protein>
<dbReference type="SUPFAM" id="SSF52218">
    <property type="entry name" value="Flavoproteins"/>
    <property type="match status" value="1"/>
</dbReference>